<dbReference type="GO" id="GO:0009103">
    <property type="term" value="P:lipopolysaccharide biosynthetic process"/>
    <property type="evidence" value="ECO:0007669"/>
    <property type="project" value="TreeGrafter"/>
</dbReference>
<feature type="domain" description="SGNH" evidence="2">
    <location>
        <begin position="222"/>
        <end position="442"/>
    </location>
</feature>
<accession>A0A6J7S004</accession>
<organism evidence="3">
    <name type="scientific">freshwater metagenome</name>
    <dbReference type="NCBI Taxonomy" id="449393"/>
    <lineage>
        <taxon>unclassified sequences</taxon>
        <taxon>metagenomes</taxon>
        <taxon>ecological metagenomes</taxon>
    </lineage>
</organism>
<dbReference type="PANTHER" id="PTHR23028">
    <property type="entry name" value="ACETYLTRANSFERASE"/>
    <property type="match status" value="1"/>
</dbReference>
<dbReference type="InterPro" id="IPR050879">
    <property type="entry name" value="Acyltransferase_3"/>
</dbReference>
<dbReference type="EMBL" id="CAFBPX010000090">
    <property type="protein sequence ID" value="CAB5033840.1"/>
    <property type="molecule type" value="Genomic_DNA"/>
</dbReference>
<feature type="transmembrane region" description="Helical" evidence="1">
    <location>
        <begin position="123"/>
        <end position="143"/>
    </location>
</feature>
<keyword evidence="1" id="KW-1133">Transmembrane helix</keyword>
<reference evidence="3" key="1">
    <citation type="submission" date="2020-05" db="EMBL/GenBank/DDBJ databases">
        <authorList>
            <person name="Chiriac C."/>
            <person name="Salcher M."/>
            <person name="Ghai R."/>
            <person name="Kavagutti S V."/>
        </authorList>
    </citation>
    <scope>NUCLEOTIDE SEQUENCE</scope>
</reference>
<feature type="transmembrane region" description="Helical" evidence="1">
    <location>
        <begin position="59"/>
        <end position="77"/>
    </location>
</feature>
<gene>
    <name evidence="3" type="ORF">UFOPK4175_00619</name>
</gene>
<protein>
    <submittedName>
        <fullName evidence="3">Unannotated protein</fullName>
    </submittedName>
</protein>
<dbReference type="AlphaFoldDB" id="A0A6J7S004"/>
<proteinExistence type="predicted"/>
<dbReference type="Pfam" id="PF19040">
    <property type="entry name" value="SGNH"/>
    <property type="match status" value="1"/>
</dbReference>
<keyword evidence="1" id="KW-0472">Membrane</keyword>
<dbReference type="GO" id="GO:0016020">
    <property type="term" value="C:membrane"/>
    <property type="evidence" value="ECO:0007669"/>
    <property type="project" value="TreeGrafter"/>
</dbReference>
<keyword evidence="1" id="KW-0812">Transmembrane</keyword>
<dbReference type="InterPro" id="IPR043968">
    <property type="entry name" value="SGNH"/>
</dbReference>
<evidence type="ECO:0000256" key="1">
    <source>
        <dbReference type="SAM" id="Phobius"/>
    </source>
</evidence>
<evidence type="ECO:0000313" key="3">
    <source>
        <dbReference type="EMBL" id="CAB5033840.1"/>
    </source>
</evidence>
<sequence length="454" mass="49438">MILIAAFFYTPQTPFPGAAALLPIIGTLAVIWAGAPQLRWAPLGWMKLRTVQWVGDTSYSIYLWHWPLLILAPFVLLRELDTPIKLALVALTIVLAGLTKKLVEDPLRSGPLLAGKRPRKTFIFALCATAIVLLAGFGALAVLNHRKAADRQKTANLLGGGVRCLGAAARDPEHQPCVNPKLRYSASPSPATAREMAAPHDPTAANRSVLCQGGLKIIGELQLCTFGVRANKAKRHIVEIGDSHGRRWRPGLNVAALQAGWRVTSIIRRACPLSSRPRGGPTDRQGCDQWKPQLVKWMAANPQIDTLFVTQSTGTGKSSIRFDSEVKGYLDGFKLLPASIKHIVVLRDNPRAGRNTLDCVERAVAAGKPTGAACALPRKAALIPDPLAAAARSLNKPNVGVVDLTPFYCSARFCFVVIGGVLVHSDPHHQTELWNRTLVPYLLRELERGQWLDR</sequence>
<evidence type="ECO:0000259" key="2">
    <source>
        <dbReference type="Pfam" id="PF19040"/>
    </source>
</evidence>
<dbReference type="PANTHER" id="PTHR23028:SF53">
    <property type="entry name" value="ACYL_TRANSF_3 DOMAIN-CONTAINING PROTEIN"/>
    <property type="match status" value="1"/>
</dbReference>
<feature type="transmembrane region" description="Helical" evidence="1">
    <location>
        <begin position="20"/>
        <end position="39"/>
    </location>
</feature>
<name>A0A6J7S004_9ZZZZ</name>